<keyword evidence="2" id="KW-1185">Reference proteome</keyword>
<feature type="non-terminal residue" evidence="1">
    <location>
        <position position="1"/>
    </location>
</feature>
<reference evidence="1 2" key="1">
    <citation type="submission" date="2024-02" db="EMBL/GenBank/DDBJ databases">
        <authorList>
            <person name="Chen Y."/>
            <person name="Shah S."/>
            <person name="Dougan E. K."/>
            <person name="Thang M."/>
            <person name="Chan C."/>
        </authorList>
    </citation>
    <scope>NUCLEOTIDE SEQUENCE [LARGE SCALE GENOMIC DNA]</scope>
</reference>
<sequence length="374" mass="41826">EFFKVLGAAYVESLFKALTYHYCARLFCQLGPAWTADAHTIMGYEFCVLLYGGLGSLFTARLFGTAGRAFTVDVHLAFGADFTASLYNGLGETFVQELFDALGPNFAGHLLGDLGEGFDARLFEELGEGFLAEVFVFLGPSYVAKFFKAIGFDRCGFFPLLGAPWTSRMHQQMGEEMCEDVYKALGAAFLVELFQSFLDGRKQYVSGFDIRVLSEELTNTRLALRAVSGEDLKSEIRHSTLDIPEIQIIVEYPRDADGFFWHHRALLHKLSNGVWLALTPDLEVVRHDLNEYTQSAFPRAQAPYVYAMDPISRAVLESKKRTARAQAIVLGDEDMVDIARTVRVIANKEHSQFGEAVPQEVIDDDQTSVMSRKE</sequence>
<dbReference type="EMBL" id="CAXAMM010023036">
    <property type="protein sequence ID" value="CAK9052959.1"/>
    <property type="molecule type" value="Genomic_DNA"/>
</dbReference>
<comment type="caution">
    <text evidence="1">The sequence shown here is derived from an EMBL/GenBank/DDBJ whole genome shotgun (WGS) entry which is preliminary data.</text>
</comment>
<organism evidence="1 2">
    <name type="scientific">Durusdinium trenchii</name>
    <dbReference type="NCBI Taxonomy" id="1381693"/>
    <lineage>
        <taxon>Eukaryota</taxon>
        <taxon>Sar</taxon>
        <taxon>Alveolata</taxon>
        <taxon>Dinophyceae</taxon>
        <taxon>Suessiales</taxon>
        <taxon>Symbiodiniaceae</taxon>
        <taxon>Durusdinium</taxon>
    </lineage>
</organism>
<gene>
    <name evidence="1" type="ORF">SCF082_LOCUS28927</name>
</gene>
<name>A0ABP0MSG5_9DINO</name>
<proteinExistence type="predicted"/>
<accession>A0ABP0MSG5</accession>
<dbReference type="Proteomes" id="UP001642464">
    <property type="component" value="Unassembled WGS sequence"/>
</dbReference>
<evidence type="ECO:0000313" key="1">
    <source>
        <dbReference type="EMBL" id="CAK9052959.1"/>
    </source>
</evidence>
<protein>
    <submittedName>
        <fullName evidence="1">Uncharacterized protein</fullName>
    </submittedName>
</protein>
<evidence type="ECO:0000313" key="2">
    <source>
        <dbReference type="Proteomes" id="UP001642464"/>
    </source>
</evidence>